<keyword evidence="3" id="KW-1185">Reference proteome</keyword>
<protein>
    <submittedName>
        <fullName evidence="2">Uncharacterized protein</fullName>
    </submittedName>
</protein>
<evidence type="ECO:0000313" key="2">
    <source>
        <dbReference type="EMBL" id="BDB96350.1"/>
    </source>
</evidence>
<sequence>MWETEIIVRTSKNVIKSTARELNFLLFLVTMTMAVAITRQAAAGGRAVAIKKMLIDIDSIAWIVLADGRSVREIYDMAPAAQKYAIELDNE</sequence>
<keyword evidence="1" id="KW-0812">Transmembrane</keyword>
<organism evidence="2 3">
    <name type="scientific">Candidatus Hydrogenosomobacter endosymbioticus</name>
    <dbReference type="NCBI Taxonomy" id="2558174"/>
    <lineage>
        <taxon>Bacteria</taxon>
        <taxon>Pseudomonadati</taxon>
        <taxon>Pseudomonadota</taxon>
        <taxon>Alphaproteobacteria</taxon>
        <taxon>Holosporales</taxon>
        <taxon>Holosporaceae</taxon>
        <taxon>Candidatus Hydrogenosomobacter</taxon>
    </lineage>
</organism>
<proteinExistence type="predicted"/>
<dbReference type="EMBL" id="AP025225">
    <property type="protein sequence ID" value="BDB96350.1"/>
    <property type="molecule type" value="Genomic_DNA"/>
</dbReference>
<evidence type="ECO:0000313" key="3">
    <source>
        <dbReference type="Proteomes" id="UP001320209"/>
    </source>
</evidence>
<name>A0ABM7VA42_9PROT</name>
<keyword evidence="1" id="KW-1133">Transmembrane helix</keyword>
<reference evidence="2" key="1">
    <citation type="submission" date="2021-10" db="EMBL/GenBank/DDBJ databases">
        <title>Genome Sequence of The Candidatus Hydrogeosomobacter endosymbioticus, an Intracellular Bacterial Symbiont of the Anaerobic Ciliate GW7.</title>
        <authorList>
            <person name="Shiohama Y."/>
            <person name="Shinzato N."/>
        </authorList>
    </citation>
    <scope>NUCLEOTIDE SEQUENCE [LARGE SCALE GENOMIC DNA]</scope>
    <source>
        <strain evidence="2">200920</strain>
    </source>
</reference>
<dbReference type="Proteomes" id="UP001320209">
    <property type="component" value="Chromosome"/>
</dbReference>
<accession>A0ABM7VA42</accession>
<evidence type="ECO:0000256" key="1">
    <source>
        <dbReference type="SAM" id="Phobius"/>
    </source>
</evidence>
<gene>
    <name evidence="2" type="ORF">HYD_4830</name>
</gene>
<keyword evidence="1" id="KW-0472">Membrane</keyword>
<feature type="transmembrane region" description="Helical" evidence="1">
    <location>
        <begin position="22"/>
        <end position="42"/>
    </location>
</feature>